<gene>
    <name evidence="5" type="ORF">FL583_35225</name>
</gene>
<dbReference type="EMBL" id="VIRS01000042">
    <property type="protein sequence ID" value="TQS40386.1"/>
    <property type="molecule type" value="Genomic_DNA"/>
</dbReference>
<feature type="domain" description="HTH lacI-type" evidence="4">
    <location>
        <begin position="13"/>
        <end position="68"/>
    </location>
</feature>
<dbReference type="SUPFAM" id="SSF53822">
    <property type="entry name" value="Periplasmic binding protein-like I"/>
    <property type="match status" value="1"/>
</dbReference>
<dbReference type="Gene3D" id="1.10.260.40">
    <property type="entry name" value="lambda repressor-like DNA-binding domains"/>
    <property type="match status" value="1"/>
</dbReference>
<accession>A0A545AGD0</accession>
<dbReference type="Pfam" id="PF13377">
    <property type="entry name" value="Peripla_BP_3"/>
    <property type="match status" value="1"/>
</dbReference>
<keyword evidence="1" id="KW-0805">Transcription regulation</keyword>
<dbReference type="SMART" id="SM00354">
    <property type="entry name" value="HTH_LACI"/>
    <property type="match status" value="1"/>
</dbReference>
<dbReference type="InterPro" id="IPR000843">
    <property type="entry name" value="HTH_LacI"/>
</dbReference>
<evidence type="ECO:0000256" key="3">
    <source>
        <dbReference type="ARBA" id="ARBA00023163"/>
    </source>
</evidence>
<dbReference type="PROSITE" id="PS50932">
    <property type="entry name" value="HTH_LACI_2"/>
    <property type="match status" value="1"/>
</dbReference>
<keyword evidence="6" id="KW-1185">Reference proteome</keyword>
<keyword evidence="2" id="KW-0238">DNA-binding</keyword>
<dbReference type="CDD" id="cd06267">
    <property type="entry name" value="PBP1_LacI_sugar_binding-like"/>
    <property type="match status" value="1"/>
</dbReference>
<evidence type="ECO:0000313" key="5">
    <source>
        <dbReference type="EMBL" id="TQS40386.1"/>
    </source>
</evidence>
<evidence type="ECO:0000256" key="1">
    <source>
        <dbReference type="ARBA" id="ARBA00023015"/>
    </source>
</evidence>
<evidence type="ECO:0000313" key="6">
    <source>
        <dbReference type="Proteomes" id="UP000317982"/>
    </source>
</evidence>
<keyword evidence="3" id="KW-0804">Transcription</keyword>
<dbReference type="AlphaFoldDB" id="A0A545AGD0"/>
<name>A0A545AGD0_9ACTN</name>
<dbReference type="PANTHER" id="PTHR30146">
    <property type="entry name" value="LACI-RELATED TRANSCRIPTIONAL REPRESSOR"/>
    <property type="match status" value="1"/>
</dbReference>
<reference evidence="5 6" key="1">
    <citation type="submission" date="2019-07" db="EMBL/GenBank/DDBJ databases">
        <title>Cryptosporangium phraense sp. nov., isolated from plant litter.</title>
        <authorList>
            <person name="Suriyachadkun C."/>
        </authorList>
    </citation>
    <scope>NUCLEOTIDE SEQUENCE [LARGE SCALE GENOMIC DNA]</scope>
    <source>
        <strain evidence="5 6">A-T 5661</strain>
    </source>
</reference>
<protein>
    <submittedName>
        <fullName evidence="5">LacI family transcriptional regulator</fullName>
    </submittedName>
</protein>
<organism evidence="5 6">
    <name type="scientific">Cryptosporangium phraense</name>
    <dbReference type="NCBI Taxonomy" id="2593070"/>
    <lineage>
        <taxon>Bacteria</taxon>
        <taxon>Bacillati</taxon>
        <taxon>Actinomycetota</taxon>
        <taxon>Actinomycetes</taxon>
        <taxon>Cryptosporangiales</taxon>
        <taxon>Cryptosporangiaceae</taxon>
        <taxon>Cryptosporangium</taxon>
    </lineage>
</organism>
<dbReference type="InterPro" id="IPR046335">
    <property type="entry name" value="LacI/GalR-like_sensor"/>
</dbReference>
<sequence>MSVGRQQPGKRAATQADVARYAGVSGAVVSYVVHNGPRPVSPETAARVREAIRVLGYRPNASAAALRTGSSKLLGLVLPEFDNSIWADLAVAVSDCANARGYDLITASSGGDVTLEQQHIQSLSGRQVEGLLVTCVEMIDPAIDGVADIPTVLLNVFSDAPGVTSIGVDARQGAIDGVEHLLSHGYDTVGLIAHRGIDLREEGWRQVREAPLGPIERDASTRQGGYDAARRMFGSPDRPRSVFVCSDMQAVGCLRALWELGLRVPDDVAIVSFDGTVDSRFTAPPLTAVQQPIATMARIAVDLVLDGPVNGVHHRVVEPTHLVIRESCGC</sequence>
<dbReference type="InterPro" id="IPR028082">
    <property type="entry name" value="Peripla_BP_I"/>
</dbReference>
<dbReference type="InParanoid" id="A0A545AGD0"/>
<dbReference type="OrthoDB" id="37081at2"/>
<dbReference type="InterPro" id="IPR010982">
    <property type="entry name" value="Lambda_DNA-bd_dom_sf"/>
</dbReference>
<dbReference type="GO" id="GO:0003700">
    <property type="term" value="F:DNA-binding transcription factor activity"/>
    <property type="evidence" value="ECO:0007669"/>
    <property type="project" value="TreeGrafter"/>
</dbReference>
<dbReference type="PANTHER" id="PTHR30146:SF109">
    <property type="entry name" value="HTH-TYPE TRANSCRIPTIONAL REGULATOR GALS"/>
    <property type="match status" value="1"/>
</dbReference>
<dbReference type="Gene3D" id="3.40.50.2300">
    <property type="match status" value="2"/>
</dbReference>
<proteinExistence type="predicted"/>
<dbReference type="Proteomes" id="UP000317982">
    <property type="component" value="Unassembled WGS sequence"/>
</dbReference>
<dbReference type="Pfam" id="PF00356">
    <property type="entry name" value="LacI"/>
    <property type="match status" value="1"/>
</dbReference>
<dbReference type="GO" id="GO:0000976">
    <property type="term" value="F:transcription cis-regulatory region binding"/>
    <property type="evidence" value="ECO:0007669"/>
    <property type="project" value="TreeGrafter"/>
</dbReference>
<evidence type="ECO:0000259" key="4">
    <source>
        <dbReference type="PROSITE" id="PS50932"/>
    </source>
</evidence>
<comment type="caution">
    <text evidence="5">The sequence shown here is derived from an EMBL/GenBank/DDBJ whole genome shotgun (WGS) entry which is preliminary data.</text>
</comment>
<evidence type="ECO:0000256" key="2">
    <source>
        <dbReference type="ARBA" id="ARBA00023125"/>
    </source>
</evidence>
<dbReference type="SUPFAM" id="SSF47413">
    <property type="entry name" value="lambda repressor-like DNA-binding domains"/>
    <property type="match status" value="1"/>
</dbReference>
<dbReference type="CDD" id="cd01392">
    <property type="entry name" value="HTH_LacI"/>
    <property type="match status" value="1"/>
</dbReference>